<keyword evidence="9" id="KW-1185">Reference proteome</keyword>
<feature type="transmembrane region" description="Helical" evidence="6">
    <location>
        <begin position="158"/>
        <end position="174"/>
    </location>
</feature>
<dbReference type="RefSeq" id="WP_255390111.1">
    <property type="nucleotide sequence ID" value="NZ_CP101508.1"/>
</dbReference>
<evidence type="ECO:0000256" key="4">
    <source>
        <dbReference type="ARBA" id="ARBA00022989"/>
    </source>
</evidence>
<protein>
    <submittedName>
        <fullName evidence="8">Aromatic amino acid DMT transporter YddG</fullName>
    </submittedName>
</protein>
<keyword evidence="3 6" id="KW-0812">Transmembrane</keyword>
<reference evidence="8" key="1">
    <citation type="submission" date="2022-07" db="EMBL/GenBank/DDBJ databases">
        <title>Genome sequencing of Photobacterium atrarenae GJH2-4.</title>
        <authorList>
            <person name="Park S.-J."/>
        </authorList>
    </citation>
    <scope>NUCLEOTIDE SEQUENCE</scope>
    <source>
        <strain evidence="8">GJH2-4</strain>
    </source>
</reference>
<feature type="transmembrane region" description="Helical" evidence="6">
    <location>
        <begin position="65"/>
        <end position="86"/>
    </location>
</feature>
<dbReference type="InterPro" id="IPR037185">
    <property type="entry name" value="EmrE-like"/>
</dbReference>
<evidence type="ECO:0000256" key="6">
    <source>
        <dbReference type="SAM" id="Phobius"/>
    </source>
</evidence>
<comment type="subcellular location">
    <subcellularLocation>
        <location evidence="1">Cell membrane</location>
        <topology evidence="1">Multi-pass membrane protein</topology>
    </subcellularLocation>
</comment>
<evidence type="ECO:0000313" key="9">
    <source>
        <dbReference type="Proteomes" id="UP001057998"/>
    </source>
</evidence>
<dbReference type="Proteomes" id="UP001057998">
    <property type="component" value="Chromosome 1"/>
</dbReference>
<feature type="transmembrane region" description="Helical" evidence="6">
    <location>
        <begin position="122"/>
        <end position="138"/>
    </location>
</feature>
<evidence type="ECO:0000256" key="2">
    <source>
        <dbReference type="ARBA" id="ARBA00022475"/>
    </source>
</evidence>
<evidence type="ECO:0000313" key="8">
    <source>
        <dbReference type="EMBL" id="UTV28792.1"/>
    </source>
</evidence>
<feature type="domain" description="EamA" evidence="7">
    <location>
        <begin position="159"/>
        <end position="286"/>
    </location>
</feature>
<dbReference type="PANTHER" id="PTHR42920">
    <property type="entry name" value="OS03G0707200 PROTEIN-RELATED"/>
    <property type="match status" value="1"/>
</dbReference>
<dbReference type="EMBL" id="CP101508">
    <property type="protein sequence ID" value="UTV28792.1"/>
    <property type="molecule type" value="Genomic_DNA"/>
</dbReference>
<keyword evidence="4 6" id="KW-1133">Transmembrane helix</keyword>
<name>A0ABY5GHN4_9GAMM</name>
<evidence type="ECO:0000256" key="1">
    <source>
        <dbReference type="ARBA" id="ARBA00004651"/>
    </source>
</evidence>
<accession>A0ABY5GHN4</accession>
<dbReference type="InterPro" id="IPR051258">
    <property type="entry name" value="Diverse_Substrate_Transporter"/>
</dbReference>
<keyword evidence="2" id="KW-1003">Cell membrane</keyword>
<sequence>MFGDHKYTLAGCVAILLWSTIVGLIRNVTEQLGPIGGAAMIYSVSSVLLVLFVGAPKLKSFSTKYLLLGGFLFVSYEICLSLALGMANDRVQAVEMGVINYLWPCLTVLLAVLVSNKPVNKLLYPALALSFVGVAWTVSGDQGLSAAQLMANVQTNPISYTLALTGAFLWAVYCNITRRLADGKNAITWFFIATALALWVKYAFSSEPPMVLNAGVSVDLLLVALAMGGGYALWNIGIIGGNMIFLATLSYFTPVFSTFLSAMILDIELTTSFWQGVIMVTVASLLCWWLTREKPQQAPEWVEESA</sequence>
<evidence type="ECO:0000256" key="3">
    <source>
        <dbReference type="ARBA" id="ARBA00022692"/>
    </source>
</evidence>
<feature type="transmembrane region" description="Helical" evidence="6">
    <location>
        <begin position="7"/>
        <end position="26"/>
    </location>
</feature>
<evidence type="ECO:0000259" key="7">
    <source>
        <dbReference type="Pfam" id="PF00892"/>
    </source>
</evidence>
<proteinExistence type="predicted"/>
<feature type="transmembrane region" description="Helical" evidence="6">
    <location>
        <begin position="273"/>
        <end position="291"/>
    </location>
</feature>
<feature type="transmembrane region" description="Helical" evidence="6">
    <location>
        <begin position="32"/>
        <end position="53"/>
    </location>
</feature>
<dbReference type="PANTHER" id="PTHR42920:SF24">
    <property type="entry name" value="AROMATIC AMINO ACID EXPORTER YDDG"/>
    <property type="match status" value="1"/>
</dbReference>
<organism evidence="8 9">
    <name type="scientific">Photobacterium atrarenae</name>
    <dbReference type="NCBI Taxonomy" id="865757"/>
    <lineage>
        <taxon>Bacteria</taxon>
        <taxon>Pseudomonadati</taxon>
        <taxon>Pseudomonadota</taxon>
        <taxon>Gammaproteobacteria</taxon>
        <taxon>Vibrionales</taxon>
        <taxon>Vibrionaceae</taxon>
        <taxon>Photobacterium</taxon>
    </lineage>
</organism>
<feature type="transmembrane region" description="Helical" evidence="6">
    <location>
        <begin position="245"/>
        <end position="267"/>
    </location>
</feature>
<keyword evidence="5 6" id="KW-0472">Membrane</keyword>
<evidence type="ECO:0000256" key="5">
    <source>
        <dbReference type="ARBA" id="ARBA00023136"/>
    </source>
</evidence>
<feature type="transmembrane region" description="Helical" evidence="6">
    <location>
        <begin position="98"/>
        <end position="115"/>
    </location>
</feature>
<feature type="transmembrane region" description="Helical" evidence="6">
    <location>
        <begin position="186"/>
        <end position="204"/>
    </location>
</feature>
<feature type="transmembrane region" description="Helical" evidence="6">
    <location>
        <begin position="210"/>
        <end position="233"/>
    </location>
</feature>
<gene>
    <name evidence="8" type="primary">yddG</name>
    <name evidence="8" type="ORF">NNL38_05990</name>
</gene>
<feature type="domain" description="EamA" evidence="7">
    <location>
        <begin position="9"/>
        <end position="138"/>
    </location>
</feature>
<dbReference type="InterPro" id="IPR000620">
    <property type="entry name" value="EamA_dom"/>
</dbReference>
<dbReference type="NCBIfam" id="NF008676">
    <property type="entry name" value="PRK11689.1"/>
    <property type="match status" value="1"/>
</dbReference>
<dbReference type="Pfam" id="PF00892">
    <property type="entry name" value="EamA"/>
    <property type="match status" value="2"/>
</dbReference>
<dbReference type="SUPFAM" id="SSF103481">
    <property type="entry name" value="Multidrug resistance efflux transporter EmrE"/>
    <property type="match status" value="2"/>
</dbReference>